<accession>A0ACB7UB65</accession>
<sequence>MATTTVLVFDFDKTIIDCDSDNWVIDHLGATKLFDHLLLSLPWNSAMDRVMEELHRQGYTVEDIAEVLRTVPLHPNTISAIKSAYALGCELRIVSDANKFFIETILEHNGLLNYFSEINTNPGFVDDEGRLRILPYHEFTSNSFSHCCPLHPLCPPNMCKGLIIERIKAEILEKGKKRIIYLGDGKGDFCPSLKLSETDFVMPRLNFPVWELICENRDLVKAEIHEWSDFEEQERVILKLINKVSTMADVHQLIDCKLQTVPISSHATTLPKVLPVRY</sequence>
<evidence type="ECO:0000313" key="2">
    <source>
        <dbReference type="Proteomes" id="UP000827976"/>
    </source>
</evidence>
<keyword evidence="1" id="KW-0378">Hydrolase</keyword>
<dbReference type="EC" id="3.6.1.1" evidence="1"/>
<protein>
    <submittedName>
        <fullName evidence="1">Inorganic diphosphatase protein</fullName>
        <ecNumber evidence="1">3.6.1.1</ecNumber>
    </submittedName>
</protein>
<keyword evidence="2" id="KW-1185">Reference proteome</keyword>
<organism evidence="1 2">
    <name type="scientific">Dioscorea alata</name>
    <name type="common">Purple yam</name>
    <dbReference type="NCBI Taxonomy" id="55571"/>
    <lineage>
        <taxon>Eukaryota</taxon>
        <taxon>Viridiplantae</taxon>
        <taxon>Streptophyta</taxon>
        <taxon>Embryophyta</taxon>
        <taxon>Tracheophyta</taxon>
        <taxon>Spermatophyta</taxon>
        <taxon>Magnoliopsida</taxon>
        <taxon>Liliopsida</taxon>
        <taxon>Dioscoreales</taxon>
        <taxon>Dioscoreaceae</taxon>
        <taxon>Dioscorea</taxon>
    </lineage>
</organism>
<dbReference type="Proteomes" id="UP000827976">
    <property type="component" value="Chromosome 17"/>
</dbReference>
<dbReference type="EMBL" id="CM037027">
    <property type="protein sequence ID" value="KAH7657560.1"/>
    <property type="molecule type" value="Genomic_DNA"/>
</dbReference>
<name>A0ACB7UB65_DIOAL</name>
<comment type="caution">
    <text evidence="1">The sequence shown here is derived from an EMBL/GenBank/DDBJ whole genome shotgun (WGS) entry which is preliminary data.</text>
</comment>
<evidence type="ECO:0000313" key="1">
    <source>
        <dbReference type="EMBL" id="KAH7657560.1"/>
    </source>
</evidence>
<proteinExistence type="predicted"/>
<reference evidence="2" key="1">
    <citation type="journal article" date="2022" name="Nat. Commun.">
        <title>Chromosome evolution and the genetic basis of agronomically important traits in greater yam.</title>
        <authorList>
            <person name="Bredeson J.V."/>
            <person name="Lyons J.B."/>
            <person name="Oniyinde I.O."/>
            <person name="Okereke N.R."/>
            <person name="Kolade O."/>
            <person name="Nnabue I."/>
            <person name="Nwadili C.O."/>
            <person name="Hribova E."/>
            <person name="Parker M."/>
            <person name="Nwogha J."/>
            <person name="Shu S."/>
            <person name="Carlson J."/>
            <person name="Kariba R."/>
            <person name="Muthemba S."/>
            <person name="Knop K."/>
            <person name="Barton G.J."/>
            <person name="Sherwood A.V."/>
            <person name="Lopez-Montes A."/>
            <person name="Asiedu R."/>
            <person name="Jamnadass R."/>
            <person name="Muchugi A."/>
            <person name="Goodstein D."/>
            <person name="Egesi C.N."/>
            <person name="Featherston J."/>
            <person name="Asfaw A."/>
            <person name="Simpson G.G."/>
            <person name="Dolezel J."/>
            <person name="Hendre P.S."/>
            <person name="Van Deynze A."/>
            <person name="Kumar P.L."/>
            <person name="Obidiegwu J.E."/>
            <person name="Bhattacharjee R."/>
            <person name="Rokhsar D.S."/>
        </authorList>
    </citation>
    <scope>NUCLEOTIDE SEQUENCE [LARGE SCALE GENOMIC DNA]</scope>
    <source>
        <strain evidence="2">cv. TDa95/00328</strain>
    </source>
</reference>
<gene>
    <name evidence="1" type="ORF">IHE45_17G029900</name>
</gene>